<evidence type="ECO:0000313" key="2">
    <source>
        <dbReference type="EMBL" id="KXI30347.1"/>
    </source>
</evidence>
<dbReference type="SUPFAM" id="SSF52833">
    <property type="entry name" value="Thioredoxin-like"/>
    <property type="match status" value="1"/>
</dbReference>
<keyword evidence="3" id="KW-1185">Reference proteome</keyword>
<dbReference type="EMBL" id="LSNE01000003">
    <property type="protein sequence ID" value="KXI30347.1"/>
    <property type="molecule type" value="Genomic_DNA"/>
</dbReference>
<dbReference type="STRING" id="1799789.AX660_10245"/>
<dbReference type="RefSeq" id="WP_068374616.1">
    <property type="nucleotide sequence ID" value="NZ_LSNE01000003.1"/>
</dbReference>
<gene>
    <name evidence="2" type="ORF">AX660_10245</name>
</gene>
<proteinExistence type="predicted"/>
<sequence length="152" mass="17045">MLTTDSAHAVTELKPATNFTINTPQLTGTLQDLQGKVVYVDFWASWCKPCRKSFPWMNAMQQKHADAGLQILAINLDVEPELAATFLTKVPAIMPIIYDPQGLIASAYALVGMPSSYLIDKKGQIRFTHQGFFSAKQQQYEQEITYLLAEME</sequence>
<accession>A0A136A547</accession>
<name>A0A136A547_9ALTE</name>
<organism evidence="2 3">
    <name type="scientific">Paraglaciecola hydrolytica</name>
    <dbReference type="NCBI Taxonomy" id="1799789"/>
    <lineage>
        <taxon>Bacteria</taxon>
        <taxon>Pseudomonadati</taxon>
        <taxon>Pseudomonadota</taxon>
        <taxon>Gammaproteobacteria</taxon>
        <taxon>Alteromonadales</taxon>
        <taxon>Alteromonadaceae</taxon>
        <taxon>Paraglaciecola</taxon>
    </lineage>
</organism>
<dbReference type="InterPro" id="IPR036249">
    <property type="entry name" value="Thioredoxin-like_sf"/>
</dbReference>
<dbReference type="PANTHER" id="PTHR42852">
    <property type="entry name" value="THIOL:DISULFIDE INTERCHANGE PROTEIN DSBE"/>
    <property type="match status" value="1"/>
</dbReference>
<protein>
    <submittedName>
        <fullName evidence="2">Redoxin</fullName>
    </submittedName>
</protein>
<dbReference type="Proteomes" id="UP000070299">
    <property type="component" value="Unassembled WGS sequence"/>
</dbReference>
<reference evidence="3" key="1">
    <citation type="submission" date="2016-02" db="EMBL/GenBank/DDBJ databases">
        <authorList>
            <person name="Schultz-Johansen M."/>
            <person name="Glaring M.A."/>
            <person name="Bech P.K."/>
            <person name="Stougaard P."/>
        </authorList>
    </citation>
    <scope>NUCLEOTIDE SEQUENCE [LARGE SCALE GENOMIC DNA]</scope>
    <source>
        <strain evidence="3">S66</strain>
    </source>
</reference>
<dbReference type="InterPro" id="IPR050553">
    <property type="entry name" value="Thioredoxin_ResA/DsbE_sf"/>
</dbReference>
<dbReference type="InterPro" id="IPR013766">
    <property type="entry name" value="Thioredoxin_domain"/>
</dbReference>
<dbReference type="GO" id="GO:0016491">
    <property type="term" value="F:oxidoreductase activity"/>
    <property type="evidence" value="ECO:0007669"/>
    <property type="project" value="InterPro"/>
</dbReference>
<comment type="caution">
    <text evidence="2">The sequence shown here is derived from an EMBL/GenBank/DDBJ whole genome shotgun (WGS) entry which is preliminary data.</text>
</comment>
<dbReference type="PROSITE" id="PS51352">
    <property type="entry name" value="THIOREDOXIN_2"/>
    <property type="match status" value="1"/>
</dbReference>
<dbReference type="AlphaFoldDB" id="A0A136A547"/>
<dbReference type="PANTHER" id="PTHR42852:SF18">
    <property type="entry name" value="CHROMOSOME UNDETERMINED SCAFFOLD_47, WHOLE GENOME SHOTGUN SEQUENCE"/>
    <property type="match status" value="1"/>
</dbReference>
<evidence type="ECO:0000259" key="1">
    <source>
        <dbReference type="PROSITE" id="PS51352"/>
    </source>
</evidence>
<dbReference type="CDD" id="cd02966">
    <property type="entry name" value="TlpA_like_family"/>
    <property type="match status" value="1"/>
</dbReference>
<feature type="domain" description="Thioredoxin" evidence="1">
    <location>
        <begin position="1"/>
        <end position="149"/>
    </location>
</feature>
<dbReference type="InterPro" id="IPR013740">
    <property type="entry name" value="Redoxin"/>
</dbReference>
<evidence type="ECO:0000313" key="3">
    <source>
        <dbReference type="Proteomes" id="UP000070299"/>
    </source>
</evidence>
<dbReference type="Gene3D" id="3.40.30.10">
    <property type="entry name" value="Glutaredoxin"/>
    <property type="match status" value="1"/>
</dbReference>
<dbReference type="Pfam" id="PF08534">
    <property type="entry name" value="Redoxin"/>
    <property type="match status" value="1"/>
</dbReference>